<evidence type="ECO:0000313" key="1">
    <source>
        <dbReference type="EMBL" id="MBL6454541.1"/>
    </source>
</evidence>
<reference evidence="1 2" key="1">
    <citation type="submission" date="2021-01" db="EMBL/GenBank/DDBJ databases">
        <title>Belnapia mucosa sp. nov. and Belnapia arida sp. nov., isolated from the Tabernas Desert (Almeria, Spain).</title>
        <authorList>
            <person name="Molina-Menor E."/>
            <person name="Vidal-Verdu A."/>
            <person name="Calonge A."/>
            <person name="Satari L."/>
            <person name="Pereto Magraner J."/>
            <person name="Porcar Miralles M."/>
        </authorList>
    </citation>
    <scope>NUCLEOTIDE SEQUENCE [LARGE SCALE GENOMIC DNA]</scope>
    <source>
        <strain evidence="1 2">T6</strain>
    </source>
</reference>
<dbReference type="InterPro" id="IPR011051">
    <property type="entry name" value="RmlC_Cupin_sf"/>
</dbReference>
<gene>
    <name evidence="1" type="ORF">JMJ55_04340</name>
</gene>
<organism evidence="1 2">
    <name type="scientific">Belnapia mucosa</name>
    <dbReference type="NCBI Taxonomy" id="2804532"/>
    <lineage>
        <taxon>Bacteria</taxon>
        <taxon>Pseudomonadati</taxon>
        <taxon>Pseudomonadota</taxon>
        <taxon>Alphaproteobacteria</taxon>
        <taxon>Acetobacterales</taxon>
        <taxon>Roseomonadaceae</taxon>
        <taxon>Belnapia</taxon>
    </lineage>
</organism>
<dbReference type="Proteomes" id="UP000606490">
    <property type="component" value="Unassembled WGS sequence"/>
</dbReference>
<dbReference type="InterPro" id="IPR014710">
    <property type="entry name" value="RmlC-like_jellyroll"/>
</dbReference>
<dbReference type="EMBL" id="JAEUXJ010000001">
    <property type="protein sequence ID" value="MBL6454541.1"/>
    <property type="molecule type" value="Genomic_DNA"/>
</dbReference>
<keyword evidence="2" id="KW-1185">Reference proteome</keyword>
<comment type="caution">
    <text evidence="1">The sequence shown here is derived from an EMBL/GenBank/DDBJ whole genome shotgun (WGS) entry which is preliminary data.</text>
</comment>
<accession>A0ABS1UYL3</accession>
<sequence>MRVHNIYADETGETHFRDIEIEWAEEGPDGTTSKRFPAAGIIFRKTPGDWHFDWHTATRRQYVINLDGSHKITASDGETRTIGQGEVILIEDMHGKGHLSEALGKLRHSILIPVDNDVGSALGDTLRSPSSTYWPE</sequence>
<dbReference type="Gene3D" id="2.60.120.10">
    <property type="entry name" value="Jelly Rolls"/>
    <property type="match status" value="1"/>
</dbReference>
<proteinExistence type="predicted"/>
<protein>
    <recommendedName>
        <fullName evidence="3">Cupin domain-containing protein</fullName>
    </recommendedName>
</protein>
<dbReference type="RefSeq" id="WP_202824234.1">
    <property type="nucleotide sequence ID" value="NZ_JAEUXJ010000001.1"/>
</dbReference>
<dbReference type="SUPFAM" id="SSF51182">
    <property type="entry name" value="RmlC-like cupins"/>
    <property type="match status" value="1"/>
</dbReference>
<name>A0ABS1UYL3_9PROT</name>
<evidence type="ECO:0008006" key="3">
    <source>
        <dbReference type="Google" id="ProtNLM"/>
    </source>
</evidence>
<evidence type="ECO:0000313" key="2">
    <source>
        <dbReference type="Proteomes" id="UP000606490"/>
    </source>
</evidence>